<sequence>MLVVGSAGQLGREMVRAASVSRPVVGLSRVDLDVTDSGAVRAAIEAHRPSVVVNGSAWTDVDGCELEPERADLVNARAVGNLAEACALVGAHLVQVSTDFVFDGTPGPDGVLAPYGEDHPTNPLNVYGASKLAGEEAAGAGATVARTTWLQSADGPGMVGRILAALEGDGSVELLGDRRACPTFIVDLVPALLQLADERVPGVVHVVNEGVASWVEVGHLVAAEVGADFDRIVSVTESDLGPPRQARRPAYSALDSAALRRLGHPPLRHHRDAVAATVARLRG</sequence>
<dbReference type="GO" id="GO:0005829">
    <property type="term" value="C:cytosol"/>
    <property type="evidence" value="ECO:0007669"/>
    <property type="project" value="TreeGrafter"/>
</dbReference>
<evidence type="ECO:0000259" key="1">
    <source>
        <dbReference type="Pfam" id="PF04321"/>
    </source>
</evidence>
<proteinExistence type="predicted"/>
<dbReference type="PANTHER" id="PTHR10491">
    <property type="entry name" value="DTDP-4-DEHYDRORHAMNOSE REDUCTASE"/>
    <property type="match status" value="1"/>
</dbReference>
<dbReference type="Pfam" id="PF04321">
    <property type="entry name" value="RmlD_sub_bind"/>
    <property type="match status" value="1"/>
</dbReference>
<dbReference type="Gene3D" id="3.40.50.720">
    <property type="entry name" value="NAD(P)-binding Rossmann-like Domain"/>
    <property type="match status" value="1"/>
</dbReference>
<accession>A0A382HIM5</accession>
<reference evidence="2" key="1">
    <citation type="submission" date="2018-05" db="EMBL/GenBank/DDBJ databases">
        <authorList>
            <person name="Lanie J.A."/>
            <person name="Ng W.-L."/>
            <person name="Kazmierczak K.M."/>
            <person name="Andrzejewski T.M."/>
            <person name="Davidsen T.M."/>
            <person name="Wayne K.J."/>
            <person name="Tettelin H."/>
            <person name="Glass J.I."/>
            <person name="Rusch D."/>
            <person name="Podicherti R."/>
            <person name="Tsui H.-C.T."/>
            <person name="Winkler M.E."/>
        </authorList>
    </citation>
    <scope>NUCLEOTIDE SEQUENCE</scope>
</reference>
<dbReference type="GO" id="GO:0008831">
    <property type="term" value="F:dTDP-4-dehydrorhamnose reductase activity"/>
    <property type="evidence" value="ECO:0007669"/>
    <property type="project" value="TreeGrafter"/>
</dbReference>
<dbReference type="SUPFAM" id="SSF51735">
    <property type="entry name" value="NAD(P)-binding Rossmann-fold domains"/>
    <property type="match status" value="1"/>
</dbReference>
<gene>
    <name evidence="2" type="ORF">METZ01_LOCUS240000</name>
</gene>
<evidence type="ECO:0000313" key="2">
    <source>
        <dbReference type="EMBL" id="SVB87146.1"/>
    </source>
</evidence>
<dbReference type="InterPro" id="IPR036291">
    <property type="entry name" value="NAD(P)-bd_dom_sf"/>
</dbReference>
<dbReference type="InterPro" id="IPR029903">
    <property type="entry name" value="RmlD-like-bd"/>
</dbReference>
<dbReference type="CDD" id="cd05254">
    <property type="entry name" value="dTDP_HR_like_SDR_e"/>
    <property type="match status" value="1"/>
</dbReference>
<dbReference type="Gene3D" id="3.90.25.10">
    <property type="entry name" value="UDP-galactose 4-epimerase, domain 1"/>
    <property type="match status" value="1"/>
</dbReference>
<dbReference type="InterPro" id="IPR005913">
    <property type="entry name" value="dTDP_dehydrorham_reduct"/>
</dbReference>
<name>A0A382HIM5_9ZZZZ</name>
<protein>
    <recommendedName>
        <fullName evidence="1">RmlD-like substrate binding domain-containing protein</fullName>
    </recommendedName>
</protein>
<dbReference type="AlphaFoldDB" id="A0A382HIM5"/>
<dbReference type="GO" id="GO:0019305">
    <property type="term" value="P:dTDP-rhamnose biosynthetic process"/>
    <property type="evidence" value="ECO:0007669"/>
    <property type="project" value="TreeGrafter"/>
</dbReference>
<dbReference type="EMBL" id="UINC01061503">
    <property type="protein sequence ID" value="SVB87146.1"/>
    <property type="molecule type" value="Genomic_DNA"/>
</dbReference>
<dbReference type="PANTHER" id="PTHR10491:SF4">
    <property type="entry name" value="METHIONINE ADENOSYLTRANSFERASE 2 SUBUNIT BETA"/>
    <property type="match status" value="1"/>
</dbReference>
<feature type="domain" description="RmlD-like substrate binding" evidence="1">
    <location>
        <begin position="2"/>
        <end position="281"/>
    </location>
</feature>
<organism evidence="2">
    <name type="scientific">marine metagenome</name>
    <dbReference type="NCBI Taxonomy" id="408172"/>
    <lineage>
        <taxon>unclassified sequences</taxon>
        <taxon>metagenomes</taxon>
        <taxon>ecological metagenomes</taxon>
    </lineage>
</organism>